<dbReference type="AlphaFoldDB" id="A0A0U9HDN3"/>
<accession>A0A0U9HDN3</accession>
<protein>
    <submittedName>
        <fullName evidence="3">L-fucose isomerase</fullName>
    </submittedName>
</protein>
<dbReference type="GO" id="GO:0016861">
    <property type="term" value="F:intramolecular oxidoreductase activity, interconverting aldoses and ketoses"/>
    <property type="evidence" value="ECO:0007669"/>
    <property type="project" value="InterPro"/>
</dbReference>
<dbReference type="PANTHER" id="PTHR36120">
    <property type="entry name" value="FUCOSE ISOMERASE"/>
    <property type="match status" value="1"/>
</dbReference>
<dbReference type="SUPFAM" id="SSF53743">
    <property type="entry name" value="FucI/AraA N-terminal and middle domains"/>
    <property type="match status" value="1"/>
</dbReference>
<sequence>MYALKYRLPLHLIVFTEPRYFPNDVERQKMISSVTNNISGILHETDPGLIVENISITSGSELENFLNQKHKGFGLFVPASGAVQPWMIKAAESFEGIGILAAYEPGLLDQETAYRLLEANAAPAAADVYSVIKRQGKPVALSLEISDILDLLQIIQTADRMKKAVILLAGVTEDWVISSCRSFEKIKEKTGMDFIGVTLEELYRIYESITDEDAKQISNKWIENAKEIIEPKKQDILAASRLAVAIYQLVRKYNGDGIAIACFTLLRDLGTTSCIALSMLNDSRDFIGACEGDMDSAVTLFMMKALTDKPSWMANPMLEKNDVLRLSHCTSPLLLEGKPLPYILRNHHESGIGVSPEALIEEGVPVTITRIGNNLSSLSVSTGITLDTPPTPICRTQLRIKPDSMSSFIDNLLGCHQIVTFGNWERQLTEVGKLLGLKVLK</sequence>
<dbReference type="RefSeq" id="WP_059031661.1">
    <property type="nucleotide sequence ID" value="NZ_BSDN01000009.1"/>
</dbReference>
<keyword evidence="4" id="KW-1185">Reference proteome</keyword>
<keyword evidence="2" id="KW-0119">Carbohydrate metabolism</keyword>
<evidence type="ECO:0000313" key="4">
    <source>
        <dbReference type="Proteomes" id="UP000062160"/>
    </source>
</evidence>
<dbReference type="Proteomes" id="UP000062160">
    <property type="component" value="Unassembled WGS sequence"/>
</dbReference>
<proteinExistence type="predicted"/>
<dbReference type="EMBL" id="DF976999">
    <property type="protein sequence ID" value="GAQ24614.1"/>
    <property type="molecule type" value="Genomic_DNA"/>
</dbReference>
<organism evidence="3">
    <name type="scientific">Tepidanaerobacter syntrophicus</name>
    <dbReference type="NCBI Taxonomy" id="224999"/>
    <lineage>
        <taxon>Bacteria</taxon>
        <taxon>Bacillati</taxon>
        <taxon>Bacillota</taxon>
        <taxon>Clostridia</taxon>
        <taxon>Thermosediminibacterales</taxon>
        <taxon>Tepidanaerobacteraceae</taxon>
        <taxon>Tepidanaerobacter</taxon>
    </lineage>
</organism>
<name>A0A0U9HDN3_9FIRM</name>
<evidence type="ECO:0000256" key="1">
    <source>
        <dbReference type="ARBA" id="ARBA00023235"/>
    </source>
</evidence>
<dbReference type="STRING" id="224999.GCA_001485475_00614"/>
<gene>
    <name evidence="3" type="ORF">TSYNT_5461</name>
</gene>
<dbReference type="InterPro" id="IPR009015">
    <property type="entry name" value="Fucose_isomerase_N/cen_sf"/>
</dbReference>
<dbReference type="OrthoDB" id="5838738at2"/>
<dbReference type="GO" id="GO:0005737">
    <property type="term" value="C:cytoplasm"/>
    <property type="evidence" value="ECO:0007669"/>
    <property type="project" value="InterPro"/>
</dbReference>
<evidence type="ECO:0000256" key="2">
    <source>
        <dbReference type="ARBA" id="ARBA00023277"/>
    </source>
</evidence>
<keyword evidence="1 3" id="KW-0413">Isomerase</keyword>
<dbReference type="GO" id="GO:0005996">
    <property type="term" value="P:monosaccharide metabolic process"/>
    <property type="evidence" value="ECO:0007669"/>
    <property type="project" value="InterPro"/>
</dbReference>
<dbReference type="PANTHER" id="PTHR36120:SF2">
    <property type="entry name" value="FUCOSE ISOMERASE"/>
    <property type="match status" value="1"/>
</dbReference>
<evidence type="ECO:0000313" key="3">
    <source>
        <dbReference type="EMBL" id="GAQ24614.1"/>
    </source>
</evidence>
<reference evidence="3" key="1">
    <citation type="journal article" date="2016" name="Genome Announc.">
        <title>Draft Genome Sequence of the Syntrophic Lactate-Degrading Bacterium Tepidanaerobacter syntrophicus JLT.</title>
        <authorList>
            <person name="Matsuura N."/>
            <person name="Ohashi A."/>
            <person name="Tourlousse D.M."/>
            <person name="Sekiguchi Y."/>
        </authorList>
    </citation>
    <scope>NUCLEOTIDE SEQUENCE [LARGE SCALE GENOMIC DNA]</scope>
    <source>
        <strain evidence="3">JL</strain>
    </source>
</reference>